<name>A0A0A9AME3_ARUDO</name>
<reference evidence="1" key="2">
    <citation type="journal article" date="2015" name="Data Brief">
        <title>Shoot transcriptome of the giant reed, Arundo donax.</title>
        <authorList>
            <person name="Barrero R.A."/>
            <person name="Guerrero F.D."/>
            <person name="Moolhuijzen P."/>
            <person name="Goolsby J.A."/>
            <person name="Tidwell J."/>
            <person name="Bellgard S.E."/>
            <person name="Bellgard M.I."/>
        </authorList>
    </citation>
    <scope>NUCLEOTIDE SEQUENCE</scope>
    <source>
        <tissue evidence="1">Shoot tissue taken approximately 20 cm above the soil surface</tissue>
    </source>
</reference>
<sequence length="53" mass="6416">MNFVKNKLRNRMSDSLLGDCLFTFIEQDIFFTVKEDDLIETFMAIRRRRPDTK</sequence>
<organism evidence="1">
    <name type="scientific">Arundo donax</name>
    <name type="common">Giant reed</name>
    <name type="synonym">Donax arundinaceus</name>
    <dbReference type="NCBI Taxonomy" id="35708"/>
    <lineage>
        <taxon>Eukaryota</taxon>
        <taxon>Viridiplantae</taxon>
        <taxon>Streptophyta</taxon>
        <taxon>Embryophyta</taxon>
        <taxon>Tracheophyta</taxon>
        <taxon>Spermatophyta</taxon>
        <taxon>Magnoliopsida</taxon>
        <taxon>Liliopsida</taxon>
        <taxon>Poales</taxon>
        <taxon>Poaceae</taxon>
        <taxon>PACMAD clade</taxon>
        <taxon>Arundinoideae</taxon>
        <taxon>Arundineae</taxon>
        <taxon>Arundo</taxon>
    </lineage>
</organism>
<accession>A0A0A9AME3</accession>
<dbReference type="AlphaFoldDB" id="A0A0A9AME3"/>
<proteinExistence type="predicted"/>
<protein>
    <submittedName>
        <fullName evidence="1">Uncharacterized protein</fullName>
    </submittedName>
</protein>
<evidence type="ECO:0000313" key="1">
    <source>
        <dbReference type="EMBL" id="JAD48247.1"/>
    </source>
</evidence>
<dbReference type="EMBL" id="GBRH01249648">
    <property type="protein sequence ID" value="JAD48247.1"/>
    <property type="molecule type" value="Transcribed_RNA"/>
</dbReference>
<reference evidence="1" key="1">
    <citation type="submission" date="2014-09" db="EMBL/GenBank/DDBJ databases">
        <authorList>
            <person name="Magalhaes I.L.F."/>
            <person name="Oliveira U."/>
            <person name="Santos F.R."/>
            <person name="Vidigal T.H.D.A."/>
            <person name="Brescovit A.D."/>
            <person name="Santos A.J."/>
        </authorList>
    </citation>
    <scope>NUCLEOTIDE SEQUENCE</scope>
    <source>
        <tissue evidence="1">Shoot tissue taken approximately 20 cm above the soil surface</tissue>
    </source>
</reference>